<keyword evidence="5" id="KW-1185">Reference proteome</keyword>
<sequence length="338" mass="37017">MKKSLIISLGVAAVLLLSGTFVGYAMMNKEITVTFSDQDKKIKTDVLSGTLAEALADEGYDPAKLKKQYKPDHPWDQPIEKDSKVHLTCNCKVSLKVGGKDPVKTRTLQPTVGDFLKEQKVKTEKSDQMNAALDQKINNDMMIVIDKIEKQVKKKVETTDYPVKKEKDPDLPKGEKKVTQKGEKGKVIYEVTALYKNGKAMVTDQKKVDEVKPVAEIVKVGSGEETKEEEKEDTDLASSSSGSRIAGLKYKKSLSMQATGYTHTGSPTATGAMPHRGTVAVDTSVIPLGTKLYIPGYGQAVAQDTGGAVNGNIIDLFFETRQEAIQWGRRGVTVYILE</sequence>
<gene>
    <name evidence="4" type="ORF">ACFQ4Y_07500</name>
</gene>
<dbReference type="Gene3D" id="2.20.230.10">
    <property type="entry name" value="Resuscitation-promoting factor rpfb"/>
    <property type="match status" value="1"/>
</dbReference>
<dbReference type="CDD" id="cd22786">
    <property type="entry name" value="DPBB_YuiC-like"/>
    <property type="match status" value="1"/>
</dbReference>
<organism evidence="4 5">
    <name type="scientific">Kroppenstedtia sanguinis</name>
    <dbReference type="NCBI Taxonomy" id="1380684"/>
    <lineage>
        <taxon>Bacteria</taxon>
        <taxon>Bacillati</taxon>
        <taxon>Bacillota</taxon>
        <taxon>Bacilli</taxon>
        <taxon>Bacillales</taxon>
        <taxon>Thermoactinomycetaceae</taxon>
        <taxon>Kroppenstedtia</taxon>
    </lineage>
</organism>
<dbReference type="InterPro" id="IPR036908">
    <property type="entry name" value="RlpA-like_sf"/>
</dbReference>
<keyword evidence="1" id="KW-0732">Signal</keyword>
<dbReference type="Proteomes" id="UP001597282">
    <property type="component" value="Unassembled WGS sequence"/>
</dbReference>
<evidence type="ECO:0000256" key="2">
    <source>
        <dbReference type="SAM" id="MobiDB-lite"/>
    </source>
</evidence>
<dbReference type="EMBL" id="JBHTNU010000005">
    <property type="protein sequence ID" value="MFD1426779.1"/>
    <property type="molecule type" value="Genomic_DNA"/>
</dbReference>
<evidence type="ECO:0000313" key="4">
    <source>
        <dbReference type="EMBL" id="MFD1426779.1"/>
    </source>
</evidence>
<dbReference type="SMART" id="SM01208">
    <property type="entry name" value="G5"/>
    <property type="match status" value="1"/>
</dbReference>
<dbReference type="Pfam" id="PF06725">
    <property type="entry name" value="3D"/>
    <property type="match status" value="1"/>
</dbReference>
<accession>A0ABW4C7S3</accession>
<dbReference type="InterPro" id="IPR007137">
    <property type="entry name" value="DUF348"/>
</dbReference>
<feature type="region of interest" description="Disordered" evidence="2">
    <location>
        <begin position="222"/>
        <end position="242"/>
    </location>
</feature>
<dbReference type="Gene3D" id="2.40.40.10">
    <property type="entry name" value="RlpA-like domain"/>
    <property type="match status" value="1"/>
</dbReference>
<evidence type="ECO:0000259" key="3">
    <source>
        <dbReference type="PROSITE" id="PS51109"/>
    </source>
</evidence>
<dbReference type="Pfam" id="PF03990">
    <property type="entry name" value="DUF348"/>
    <property type="match status" value="1"/>
</dbReference>
<dbReference type="SUPFAM" id="SSF50685">
    <property type="entry name" value="Barwin-like endoglucanases"/>
    <property type="match status" value="1"/>
</dbReference>
<comment type="caution">
    <text evidence="4">The sequence shown here is derived from an EMBL/GenBank/DDBJ whole genome shotgun (WGS) entry which is preliminary data.</text>
</comment>
<dbReference type="PANTHER" id="PTHR39160">
    <property type="entry name" value="CELL WALL-BINDING PROTEIN YOCH"/>
    <property type="match status" value="1"/>
</dbReference>
<dbReference type="InterPro" id="IPR051933">
    <property type="entry name" value="Resuscitation_pf_RpfB"/>
</dbReference>
<dbReference type="InterPro" id="IPR010611">
    <property type="entry name" value="3D_dom"/>
</dbReference>
<dbReference type="RefSeq" id="WP_380164177.1">
    <property type="nucleotide sequence ID" value="NZ_JBHTNU010000005.1"/>
</dbReference>
<feature type="domain" description="G5" evidence="3">
    <location>
        <begin position="145"/>
        <end position="224"/>
    </location>
</feature>
<dbReference type="PANTHER" id="PTHR39160:SF4">
    <property type="entry name" value="RESUSCITATION-PROMOTING FACTOR RPFB"/>
    <property type="match status" value="1"/>
</dbReference>
<evidence type="ECO:0000256" key="1">
    <source>
        <dbReference type="ARBA" id="ARBA00022729"/>
    </source>
</evidence>
<dbReference type="PROSITE" id="PS51109">
    <property type="entry name" value="G5"/>
    <property type="match status" value="1"/>
</dbReference>
<dbReference type="Pfam" id="PF07501">
    <property type="entry name" value="G5"/>
    <property type="match status" value="1"/>
</dbReference>
<dbReference type="InterPro" id="IPR011098">
    <property type="entry name" value="G5_dom"/>
</dbReference>
<name>A0ABW4C7S3_9BACL</name>
<evidence type="ECO:0000313" key="5">
    <source>
        <dbReference type="Proteomes" id="UP001597282"/>
    </source>
</evidence>
<protein>
    <submittedName>
        <fullName evidence="4">3D domain-containing protein</fullName>
    </submittedName>
</protein>
<proteinExistence type="predicted"/>
<reference evidence="5" key="1">
    <citation type="journal article" date="2019" name="Int. J. Syst. Evol. Microbiol.">
        <title>The Global Catalogue of Microorganisms (GCM) 10K type strain sequencing project: providing services to taxonomists for standard genome sequencing and annotation.</title>
        <authorList>
            <consortium name="The Broad Institute Genomics Platform"/>
            <consortium name="The Broad Institute Genome Sequencing Center for Infectious Disease"/>
            <person name="Wu L."/>
            <person name="Ma J."/>
        </authorList>
    </citation>
    <scope>NUCLEOTIDE SEQUENCE [LARGE SCALE GENOMIC DNA]</scope>
    <source>
        <strain evidence="5">S1</strain>
    </source>
</reference>